<evidence type="ECO:0000256" key="1">
    <source>
        <dbReference type="ARBA" id="ARBA00004743"/>
    </source>
</evidence>
<dbReference type="InterPro" id="IPR002034">
    <property type="entry name" value="AIPM/Hcit_synth_CS"/>
</dbReference>
<dbReference type="PROSITE" id="PS00815">
    <property type="entry name" value="AIPM_HOMOCIT_SYNTH_1"/>
    <property type="match status" value="1"/>
</dbReference>
<dbReference type="Gene3D" id="1.10.238.260">
    <property type="match status" value="1"/>
</dbReference>
<dbReference type="EMBL" id="PVWG01000010">
    <property type="protein sequence ID" value="PSB19534.1"/>
    <property type="molecule type" value="Genomic_DNA"/>
</dbReference>
<keyword evidence="5 9" id="KW-0808">Transferase</keyword>
<feature type="domain" description="Pyruvate carboxyltransferase" evidence="10">
    <location>
        <begin position="9"/>
        <end position="281"/>
    </location>
</feature>
<dbReference type="Gene3D" id="3.20.20.70">
    <property type="entry name" value="Aldolase class I"/>
    <property type="match status" value="1"/>
</dbReference>
<dbReference type="GO" id="GO:0043714">
    <property type="term" value="F:(R)-citramalate synthase activity"/>
    <property type="evidence" value="ECO:0007669"/>
    <property type="project" value="UniProtKB-UniRule"/>
</dbReference>
<evidence type="ECO:0000256" key="9">
    <source>
        <dbReference type="RuleBase" id="RU003523"/>
    </source>
</evidence>
<dbReference type="SUPFAM" id="SSF51569">
    <property type="entry name" value="Aldolase"/>
    <property type="match status" value="1"/>
</dbReference>
<dbReference type="Gene3D" id="3.30.160.270">
    <property type="match status" value="1"/>
</dbReference>
<comment type="pathway">
    <text evidence="1">Amino-acid biosynthesis; L-isoleucine biosynthesis; 2-oxobutanoate from pyruvate: step 1/3.</text>
</comment>
<keyword evidence="6" id="KW-0100">Branched-chain amino acid biosynthesis</keyword>
<dbReference type="InterPro" id="IPR013709">
    <property type="entry name" value="2-isopropylmalate_synth_dimer"/>
</dbReference>
<evidence type="ECO:0000313" key="11">
    <source>
        <dbReference type="EMBL" id="PSB19534.1"/>
    </source>
</evidence>
<dbReference type="Pfam" id="PF22617">
    <property type="entry name" value="HCS_D2"/>
    <property type="match status" value="1"/>
</dbReference>
<keyword evidence="12" id="KW-1185">Reference proteome</keyword>
<dbReference type="PANTHER" id="PTHR43538:SF1">
    <property type="entry name" value="(R)-CITRAMALATE SYNTHASE"/>
    <property type="match status" value="1"/>
</dbReference>
<name>A0A2T1DGG5_9CYAN</name>
<dbReference type="GO" id="GO:0009097">
    <property type="term" value="P:isoleucine biosynthetic process"/>
    <property type="evidence" value="ECO:0007669"/>
    <property type="project" value="UniProtKB-UniRule"/>
</dbReference>
<evidence type="ECO:0000256" key="3">
    <source>
        <dbReference type="ARBA" id="ARBA00022605"/>
    </source>
</evidence>
<proteinExistence type="inferred from homology"/>
<dbReference type="Pfam" id="PF00682">
    <property type="entry name" value="HMGL-like"/>
    <property type="match status" value="1"/>
</dbReference>
<dbReference type="STRING" id="1920490.GCA_001895925_04747"/>
<dbReference type="NCBIfam" id="TIGR00977">
    <property type="entry name" value="citramal_synth"/>
    <property type="match status" value="1"/>
</dbReference>
<dbReference type="CDD" id="cd07941">
    <property type="entry name" value="DRE_TIM_LeuA3"/>
    <property type="match status" value="1"/>
</dbReference>
<dbReference type="Proteomes" id="UP000238634">
    <property type="component" value="Unassembled WGS sequence"/>
</dbReference>
<comment type="caution">
    <text evidence="11">The sequence shown here is derived from an EMBL/GenBank/DDBJ whole genome shotgun (WGS) entry which is preliminary data.</text>
</comment>
<evidence type="ECO:0000313" key="12">
    <source>
        <dbReference type="Proteomes" id="UP000238634"/>
    </source>
</evidence>
<dbReference type="OrthoDB" id="9804858at2"/>
<dbReference type="InterPro" id="IPR013785">
    <property type="entry name" value="Aldolase_TIM"/>
</dbReference>
<reference evidence="11 12" key="2">
    <citation type="submission" date="2018-03" db="EMBL/GenBank/DDBJ databases">
        <title>The ancient ancestry and fast evolution of plastids.</title>
        <authorList>
            <person name="Moore K.R."/>
            <person name="Magnabosco C."/>
            <person name="Momper L."/>
            <person name="Gold D.A."/>
            <person name="Bosak T."/>
            <person name="Fournier G.P."/>
        </authorList>
    </citation>
    <scope>NUCLEOTIDE SEQUENCE [LARGE SCALE GENOMIC DNA]</scope>
    <source>
        <strain evidence="11 12">ULC007</strain>
    </source>
</reference>
<keyword evidence="3" id="KW-0028">Amino-acid biosynthesis</keyword>
<sequence length="544" mass="59869">MTSDSADRVWIYDTTLRDGAQREGLSLSIEDKLRIARRLDQLGVPFIEGGWPGANPKDVQFFWQLKEQPLTHAEMVAFCYTRRPGKKAATDPMLQPILAAGTRWVTIVGKSWDLHVIEGLQTTLDENLEMIRDTIAYLRTQDRRVIYDAEHWFDGYKYNPDYALKTLKTAIAAGAEWITFCDTNGGTLPHEISQVVQTVLKQLEPLSALNSQALPQFGIHTHNDSELAVANAIAAVQSGVRMVQGTINGYGERCGNANLCSVIPNLQLKLGYACIQSEALAKLTKLSRYVSEIANLAPDDHAPFVGLSAFAHKGGLHVSAVERNPITYEHLQPDLIGNSRRIVISDQAGLSNVLAKARSLGIDLNRQDPTCRQILKHLKDLESEGYQFESAEASFELLMREALGQRSLPFEIKGFQVHYDRVPDGETLTAKSLATVNLAVNGQDILEAAEGNGPVSALDAALRKALTNFYPEIETFYLTDYKVRILDGAAGTSAKTRVLIESSNGSQRWTTVGVSSNILEASYHAVVEGLEYGLMLQAKALVLS</sequence>
<evidence type="ECO:0000256" key="7">
    <source>
        <dbReference type="ARBA" id="ARBA00048263"/>
    </source>
</evidence>
<evidence type="ECO:0000259" key="10">
    <source>
        <dbReference type="PROSITE" id="PS50991"/>
    </source>
</evidence>
<accession>A0A2T1DGG5</accession>
<dbReference type="GO" id="GO:0009098">
    <property type="term" value="P:L-leucine biosynthetic process"/>
    <property type="evidence" value="ECO:0007669"/>
    <property type="project" value="InterPro"/>
</dbReference>
<evidence type="ECO:0000256" key="5">
    <source>
        <dbReference type="ARBA" id="ARBA00022679"/>
    </source>
</evidence>
<evidence type="ECO:0000256" key="6">
    <source>
        <dbReference type="ARBA" id="ARBA00023304"/>
    </source>
</evidence>
<dbReference type="PANTHER" id="PTHR43538">
    <property type="entry name" value="ALPHA-IPM SYNTHASE/HOMOCITRATE SYNTHASE"/>
    <property type="match status" value="1"/>
</dbReference>
<dbReference type="InterPro" id="IPR036230">
    <property type="entry name" value="LeuA_allosteric_dom_sf"/>
</dbReference>
<dbReference type="UniPathway" id="UPA00047">
    <property type="reaction ID" value="UER00066"/>
</dbReference>
<dbReference type="GO" id="GO:0003852">
    <property type="term" value="F:2-isopropylmalate synthase activity"/>
    <property type="evidence" value="ECO:0007669"/>
    <property type="project" value="InterPro"/>
</dbReference>
<dbReference type="Pfam" id="PF08502">
    <property type="entry name" value="LeuA_dimer"/>
    <property type="match status" value="1"/>
</dbReference>
<keyword evidence="4" id="KW-0412">Isoleucine biosynthesis</keyword>
<dbReference type="EC" id="2.3.3.21" evidence="8"/>
<dbReference type="PROSITE" id="PS50991">
    <property type="entry name" value="PYR_CT"/>
    <property type="match status" value="1"/>
</dbReference>
<comment type="similarity">
    <text evidence="2 9">Belongs to the alpha-IPM synthase/homocitrate synthase family.</text>
</comment>
<evidence type="ECO:0000256" key="4">
    <source>
        <dbReference type="ARBA" id="ARBA00022624"/>
    </source>
</evidence>
<dbReference type="InterPro" id="IPR005675">
    <property type="entry name" value="Citramal_synthase"/>
</dbReference>
<gene>
    <name evidence="11" type="primary">cimA</name>
    <name evidence="11" type="ORF">C7B65_11495</name>
</gene>
<dbReference type="SUPFAM" id="SSF110921">
    <property type="entry name" value="2-isopropylmalate synthase LeuA, allosteric (dimerisation) domain"/>
    <property type="match status" value="1"/>
</dbReference>
<comment type="catalytic activity">
    <reaction evidence="7">
        <text>pyruvate + acetyl-CoA + H2O = (3R)-citramalate + CoA + H(+)</text>
        <dbReference type="Rhea" id="RHEA:19045"/>
        <dbReference type="ChEBI" id="CHEBI:15361"/>
        <dbReference type="ChEBI" id="CHEBI:15377"/>
        <dbReference type="ChEBI" id="CHEBI:15378"/>
        <dbReference type="ChEBI" id="CHEBI:30934"/>
        <dbReference type="ChEBI" id="CHEBI:57287"/>
        <dbReference type="ChEBI" id="CHEBI:57288"/>
        <dbReference type="EC" id="2.3.3.21"/>
    </reaction>
</comment>
<evidence type="ECO:0000256" key="8">
    <source>
        <dbReference type="NCBIfam" id="TIGR00977"/>
    </source>
</evidence>
<dbReference type="AlphaFoldDB" id="A0A2T1DGG5"/>
<organism evidence="11 12">
    <name type="scientific">Phormidesmis priestleyi ULC007</name>
    <dbReference type="NCBI Taxonomy" id="1920490"/>
    <lineage>
        <taxon>Bacteria</taxon>
        <taxon>Bacillati</taxon>
        <taxon>Cyanobacteriota</taxon>
        <taxon>Cyanophyceae</taxon>
        <taxon>Leptolyngbyales</taxon>
        <taxon>Leptolyngbyaceae</taxon>
        <taxon>Phormidesmis</taxon>
    </lineage>
</organism>
<dbReference type="RefSeq" id="WP_073072036.1">
    <property type="nucleotide sequence ID" value="NZ_MPPI01000013.1"/>
</dbReference>
<evidence type="ECO:0000256" key="2">
    <source>
        <dbReference type="ARBA" id="ARBA00006154"/>
    </source>
</evidence>
<dbReference type="InterPro" id="IPR054691">
    <property type="entry name" value="LeuA/HCS_post-cat"/>
</dbReference>
<dbReference type="InterPro" id="IPR000891">
    <property type="entry name" value="PYR_CT"/>
</dbReference>
<dbReference type="SMART" id="SM00917">
    <property type="entry name" value="LeuA_dimer"/>
    <property type="match status" value="1"/>
</dbReference>
<reference evidence="11 12" key="1">
    <citation type="submission" date="2018-02" db="EMBL/GenBank/DDBJ databases">
        <authorList>
            <person name="Cohen D.B."/>
            <person name="Kent A.D."/>
        </authorList>
    </citation>
    <scope>NUCLEOTIDE SEQUENCE [LARGE SCALE GENOMIC DNA]</scope>
    <source>
        <strain evidence="11 12">ULC007</strain>
    </source>
</reference>
<protein>
    <recommendedName>
        <fullName evidence="8">Citramalate synthase</fullName>
        <ecNumber evidence="8">2.3.3.21</ecNumber>
    </recommendedName>
</protein>